<name>A0ABC9DWX0_9POAL</name>
<gene>
    <name evidence="4" type="ORF">URODEC1_LOCUS89249</name>
</gene>
<dbReference type="SUPFAM" id="SSF49723">
    <property type="entry name" value="Lipase/lipooxygenase domain (PLAT/LH2 domain)"/>
    <property type="match status" value="1"/>
</dbReference>
<protein>
    <recommendedName>
        <fullName evidence="3">PLAT domain-containing protein</fullName>
    </recommendedName>
</protein>
<dbReference type="InterPro" id="IPR001024">
    <property type="entry name" value="PLAT/LH2_dom"/>
</dbReference>
<dbReference type="Proteomes" id="UP001497457">
    <property type="component" value="Chromosome 35b"/>
</dbReference>
<comment type="caution">
    <text evidence="1">Lacks conserved residue(s) required for the propagation of feature annotation.</text>
</comment>
<dbReference type="PROSITE" id="PS50095">
    <property type="entry name" value="PLAT"/>
    <property type="match status" value="1"/>
</dbReference>
<feature type="chain" id="PRO_5044829815" description="PLAT domain-containing protein" evidence="2">
    <location>
        <begin position="20"/>
        <end position="179"/>
    </location>
</feature>
<organism evidence="4 5">
    <name type="scientific">Urochloa decumbens</name>
    <dbReference type="NCBI Taxonomy" id="240449"/>
    <lineage>
        <taxon>Eukaryota</taxon>
        <taxon>Viridiplantae</taxon>
        <taxon>Streptophyta</taxon>
        <taxon>Embryophyta</taxon>
        <taxon>Tracheophyta</taxon>
        <taxon>Spermatophyta</taxon>
        <taxon>Magnoliopsida</taxon>
        <taxon>Liliopsida</taxon>
        <taxon>Poales</taxon>
        <taxon>Poaceae</taxon>
        <taxon>PACMAD clade</taxon>
        <taxon>Panicoideae</taxon>
        <taxon>Panicodae</taxon>
        <taxon>Paniceae</taxon>
        <taxon>Melinidinae</taxon>
        <taxon>Urochloa</taxon>
    </lineage>
</organism>
<proteinExistence type="predicted"/>
<sequence>MKIFILLPLIALSVSVAIARDGAHDQAQINARTTTTSSLLCDYQIIVRTGDVAYAGTDAIISLELAGADGTMLSIKDLASWGNNGPGYNYFERGNTDKFIYTANCMNPKPCKMLLESDNSGNNPGWYVDYIKVIQLRTFFTPVSHMFKVNQWLAKDESPYQLNAYRDDCSLLLGVTAMA</sequence>
<dbReference type="PANTHER" id="PTHR31718">
    <property type="entry name" value="PLAT DOMAIN-CONTAINING PROTEIN"/>
    <property type="match status" value="1"/>
</dbReference>
<feature type="domain" description="PLAT" evidence="3">
    <location>
        <begin position="41"/>
        <end position="167"/>
    </location>
</feature>
<dbReference type="Gene3D" id="2.40.180.10">
    <property type="entry name" value="Catalase core domain"/>
    <property type="match status" value="1"/>
</dbReference>
<evidence type="ECO:0000259" key="3">
    <source>
        <dbReference type="PROSITE" id="PS50095"/>
    </source>
</evidence>
<accession>A0ABC9DWX0</accession>
<evidence type="ECO:0000313" key="5">
    <source>
        <dbReference type="Proteomes" id="UP001497457"/>
    </source>
</evidence>
<reference evidence="4 5" key="2">
    <citation type="submission" date="2024-10" db="EMBL/GenBank/DDBJ databases">
        <authorList>
            <person name="Ryan C."/>
        </authorList>
    </citation>
    <scope>NUCLEOTIDE SEQUENCE [LARGE SCALE GENOMIC DNA]</scope>
</reference>
<dbReference type="Pfam" id="PF01477">
    <property type="entry name" value="PLAT"/>
    <property type="match status" value="1"/>
</dbReference>
<keyword evidence="2" id="KW-0732">Signal</keyword>
<keyword evidence="5" id="KW-1185">Reference proteome</keyword>
<dbReference type="PANTHER" id="PTHR31718:SF64">
    <property type="entry name" value="OS10G0361900 PROTEIN"/>
    <property type="match status" value="1"/>
</dbReference>
<dbReference type="InterPro" id="IPR036392">
    <property type="entry name" value="PLAT/LH2_dom_sf"/>
</dbReference>
<feature type="signal peptide" evidence="2">
    <location>
        <begin position="1"/>
        <end position="19"/>
    </location>
</feature>
<evidence type="ECO:0000256" key="1">
    <source>
        <dbReference type="PROSITE-ProRule" id="PRU00152"/>
    </source>
</evidence>
<reference evidence="5" key="1">
    <citation type="submission" date="2024-06" db="EMBL/GenBank/DDBJ databases">
        <authorList>
            <person name="Ryan C."/>
        </authorList>
    </citation>
    <scope>NUCLEOTIDE SEQUENCE [LARGE SCALE GENOMIC DNA]</scope>
</reference>
<evidence type="ECO:0000256" key="2">
    <source>
        <dbReference type="SAM" id="SignalP"/>
    </source>
</evidence>
<dbReference type="EMBL" id="OZ075145">
    <property type="protein sequence ID" value="CAL5046299.1"/>
    <property type="molecule type" value="Genomic_DNA"/>
</dbReference>
<dbReference type="AlphaFoldDB" id="A0ABC9DWX0"/>
<evidence type="ECO:0000313" key="4">
    <source>
        <dbReference type="EMBL" id="CAL5046299.1"/>
    </source>
</evidence>